<dbReference type="EMBL" id="LAZR01000431">
    <property type="protein sequence ID" value="KKN69177.1"/>
    <property type="molecule type" value="Genomic_DNA"/>
</dbReference>
<protein>
    <recommendedName>
        <fullName evidence="3">Helix-turn-helix domain-containing protein</fullName>
    </recommendedName>
</protein>
<evidence type="ECO:0000256" key="1">
    <source>
        <dbReference type="SAM" id="MobiDB-lite"/>
    </source>
</evidence>
<reference evidence="2" key="1">
    <citation type="journal article" date="2015" name="Nature">
        <title>Complex archaea that bridge the gap between prokaryotes and eukaryotes.</title>
        <authorList>
            <person name="Spang A."/>
            <person name="Saw J.H."/>
            <person name="Jorgensen S.L."/>
            <person name="Zaremba-Niedzwiedzka K."/>
            <person name="Martijn J."/>
            <person name="Lind A.E."/>
            <person name="van Eijk R."/>
            <person name="Schleper C."/>
            <person name="Guy L."/>
            <person name="Ettema T.J."/>
        </authorList>
    </citation>
    <scope>NUCLEOTIDE SEQUENCE</scope>
</reference>
<dbReference type="AlphaFoldDB" id="A0A0F9T2W0"/>
<dbReference type="Pfam" id="PF13730">
    <property type="entry name" value="HTH_36"/>
    <property type="match status" value="1"/>
</dbReference>
<accession>A0A0F9T2W0</accession>
<evidence type="ECO:0008006" key="3">
    <source>
        <dbReference type="Google" id="ProtNLM"/>
    </source>
</evidence>
<organism evidence="2">
    <name type="scientific">marine sediment metagenome</name>
    <dbReference type="NCBI Taxonomy" id="412755"/>
    <lineage>
        <taxon>unclassified sequences</taxon>
        <taxon>metagenomes</taxon>
        <taxon>ecological metagenomes</taxon>
    </lineage>
</organism>
<name>A0A0F9T2W0_9ZZZZ</name>
<comment type="caution">
    <text evidence="2">The sequence shown here is derived from an EMBL/GenBank/DDBJ whole genome shotgun (WGS) entry which is preliminary data.</text>
</comment>
<sequence length="144" mass="16279">MPRSSFTDWWDRIAALAIPAPEKAVLQCLARHGDWEDGTHSYPKVGRIANETGYSEGTVRRALRSLECDATFDGECERRYCHHLALVVCTDRARQYLPAIYALTLDEQAFQPHLPEVSGRSERPARPIRATTEDDQSAHAERSL</sequence>
<gene>
    <name evidence="2" type="ORF">LCGC14_0443530</name>
</gene>
<feature type="region of interest" description="Disordered" evidence="1">
    <location>
        <begin position="114"/>
        <end position="144"/>
    </location>
</feature>
<proteinExistence type="predicted"/>
<evidence type="ECO:0000313" key="2">
    <source>
        <dbReference type="EMBL" id="KKN69177.1"/>
    </source>
</evidence>